<accession>A0A1M4NGJ7</accession>
<dbReference type="SUPFAM" id="SSF56954">
    <property type="entry name" value="Outer membrane efflux proteins (OEP)"/>
    <property type="match status" value="1"/>
</dbReference>
<dbReference type="AlphaFoldDB" id="A0A1M4NGJ7"/>
<dbReference type="InterPro" id="IPR010131">
    <property type="entry name" value="MdtP/NodT-like"/>
</dbReference>
<evidence type="ECO:0000313" key="2">
    <source>
        <dbReference type="EMBL" id="SFZ71342.1"/>
    </source>
</evidence>
<dbReference type="Pfam" id="PF02321">
    <property type="entry name" value="OEP"/>
    <property type="match status" value="2"/>
</dbReference>
<sequence>MKHTIASISIALMLCACSTKLPTTQELQHQTHIPTSFRNHIASTNAHKQELLGTPITRFYKLFDDMQLHKLLDIALERNTNVLIMASRLNQAKSQVKINTASMFPAINGNIGTNYTDRRTQSQSLLIRPGTNSTSANLSLSWEVDLFGKLNALRQSSKKDQEVAQANLQNAQISLLAEVSILYFTLKDNAYAIMHNTQILENLREIDSISQQQYQKGLITLNAYKDIKAAFLTQQNTLESLHYTYEQNKNALLVLLDLTNLESPMQFLDSSNTLPHIATFDVHSIPVDVLLERSDVQASIFALHSQLYKATNAKVAQLPSISLSGSIGQVLYSNIASNSLVFQIANSLATPLLNRTSLKENYKIQQELSKEAFYTLQNTINTALSEIENALFDKDSKQRQVQNSKAVLEIGEQTYQTDNAQWQRGIIDANTFLNSTNTYLSTQTQYFTAQVNEIISVITLFKAFGGALYIQALDDKPSQDID</sequence>
<dbReference type="Gene3D" id="2.20.200.10">
    <property type="entry name" value="Outer membrane efflux proteins (OEP)"/>
    <property type="match status" value="1"/>
</dbReference>
<dbReference type="Gene3D" id="1.20.1600.10">
    <property type="entry name" value="Outer membrane efflux proteins (OEP)"/>
    <property type="match status" value="1"/>
</dbReference>
<dbReference type="RefSeq" id="WP_233707051.1">
    <property type="nucleotide sequence ID" value="NZ_FZPO01000025.1"/>
</dbReference>
<dbReference type="GO" id="GO:0015562">
    <property type="term" value="F:efflux transmembrane transporter activity"/>
    <property type="evidence" value="ECO:0007669"/>
    <property type="project" value="InterPro"/>
</dbReference>
<name>A0A1M4NGJ7_9HELI</name>
<dbReference type="PROSITE" id="PS51257">
    <property type="entry name" value="PROKAR_LIPOPROTEIN"/>
    <property type="match status" value="1"/>
</dbReference>
<dbReference type="EMBL" id="LT633165">
    <property type="protein sequence ID" value="SFZ71342.1"/>
    <property type="molecule type" value="Genomic_DNA"/>
</dbReference>
<dbReference type="PANTHER" id="PTHR30203:SF31">
    <property type="entry name" value="RND EFFLUX SYSTEM, OUTER MEMBRANE LIPOPROTEIN, NODT"/>
    <property type="match status" value="1"/>
</dbReference>
<proteinExistence type="inferred from homology"/>
<protein>
    <submittedName>
        <fullName evidence="2">OMP726</fullName>
    </submittedName>
</protein>
<comment type="similarity">
    <text evidence="1">Belongs to the outer membrane factor (OMF) (TC 1.B.17) family.</text>
</comment>
<dbReference type="InterPro" id="IPR003423">
    <property type="entry name" value="OMP_efflux"/>
</dbReference>
<dbReference type="PANTHER" id="PTHR30203">
    <property type="entry name" value="OUTER MEMBRANE CATION EFFLUX PROTEIN"/>
    <property type="match status" value="1"/>
</dbReference>
<evidence type="ECO:0000256" key="1">
    <source>
        <dbReference type="ARBA" id="ARBA00007613"/>
    </source>
</evidence>
<reference evidence="2" key="1">
    <citation type="submission" date="2016-10" db="EMBL/GenBank/DDBJ databases">
        <title>Proteomic and phylogenetic analysis of the outer membrane protein repertoire of gastric Helicobacter species.</title>
        <authorList>
            <person name="Joosten M."/>
        </authorList>
    </citation>
    <scope>NUCLEOTIDE SEQUENCE</scope>
    <source>
        <strain evidence="2">HeqF1</strain>
    </source>
</reference>
<organism evidence="2">
    <name type="scientific">Helicobacter equorum</name>
    <dbReference type="NCBI Taxonomy" id="361872"/>
    <lineage>
        <taxon>Bacteria</taxon>
        <taxon>Pseudomonadati</taxon>
        <taxon>Campylobacterota</taxon>
        <taxon>Epsilonproteobacteria</taxon>
        <taxon>Campylobacterales</taxon>
        <taxon>Helicobacteraceae</taxon>
        <taxon>Helicobacter</taxon>
    </lineage>
</organism>
<gene>
    <name evidence="2" type="primary">omp726</name>
</gene>